<proteinExistence type="predicted"/>
<dbReference type="SMART" id="SM00737">
    <property type="entry name" value="ML"/>
    <property type="match status" value="1"/>
</dbReference>
<feature type="domain" description="MD-2-related lipid-recognition" evidence="4">
    <location>
        <begin position="310"/>
        <end position="439"/>
    </location>
</feature>
<dbReference type="Proteomes" id="UP001388673">
    <property type="component" value="Unassembled WGS sequence"/>
</dbReference>
<evidence type="ECO:0000256" key="3">
    <source>
        <dbReference type="SAM" id="SignalP"/>
    </source>
</evidence>
<reference evidence="5 6" key="1">
    <citation type="journal article" date="2024" name="bioRxiv">
        <title>Comparative genomics of Cryptococcus and Kwoniella reveals pathogenesis evolution and contrasting karyotype dynamics via intercentromeric recombination or chromosome fusion.</title>
        <authorList>
            <person name="Coelho M.A."/>
            <person name="David-Palma M."/>
            <person name="Shea T."/>
            <person name="Bowers K."/>
            <person name="McGinley-Smith S."/>
            <person name="Mohammad A.W."/>
            <person name="Gnirke A."/>
            <person name="Yurkov A.M."/>
            <person name="Nowrousian M."/>
            <person name="Sun S."/>
            <person name="Cuomo C.A."/>
            <person name="Heitman J."/>
        </authorList>
    </citation>
    <scope>NUCLEOTIDE SEQUENCE [LARGE SCALE GENOMIC DNA]</scope>
    <source>
        <strain evidence="5 6">CBS 13917</strain>
    </source>
</reference>
<sequence>MHPSALVALLPLLLLSTMAAPPQRRTSMPMPFFHARSGGGGGGNTLDLPPSFVSPSIKSIITSQPTPLPTSQDQAQALDRSHGGGQGIWAINTVPLSLIDKVLSDVGLPAPAAATLTDVEAEAGAKGTSLATTPTWMSSSPTGTATSSSDTDADMPPLTAKGEWSVSESTATQTLATLTALPTSISAIGAASATTTTLWWTPPPTASSSSDGWQTVAAVPSATSSSVFTSASATMSRWSAPPSSIITNWSSATSAPSTTARASATSTTATAATASTSIAATGTGTAMAMALSAPASSPNQEKEKEKKIRFKHCSETHGTITEITVSPCESGKGTINDPCHFHAGSNYTITLTYVSPINSSIPRSNLSARDRTGSEGSEKFPYPGQSFDGCSYTTCPIVAQETSTYTYEFATQNNRFDQLTFDMTDGLDGDSLMCAYFPVTFMPPVTGRSLLPRLPFAGLQRGF</sequence>
<feature type="compositionally biased region" description="Low complexity" evidence="2">
    <location>
        <begin position="137"/>
        <end position="154"/>
    </location>
</feature>
<evidence type="ECO:0000313" key="6">
    <source>
        <dbReference type="Proteomes" id="UP001388673"/>
    </source>
</evidence>
<evidence type="ECO:0000256" key="1">
    <source>
        <dbReference type="ARBA" id="ARBA00016056"/>
    </source>
</evidence>
<dbReference type="Pfam" id="PF02221">
    <property type="entry name" value="E1_DerP2_DerF2"/>
    <property type="match status" value="1"/>
</dbReference>
<evidence type="ECO:0000259" key="4">
    <source>
        <dbReference type="SMART" id="SM00737"/>
    </source>
</evidence>
<gene>
    <name evidence="5" type="ORF">IAR55_007143</name>
</gene>
<protein>
    <recommendedName>
        <fullName evidence="1">Phosphatidylglycerol/phosphatidylinositol transfer protein</fullName>
    </recommendedName>
</protein>
<dbReference type="SUPFAM" id="SSF81296">
    <property type="entry name" value="E set domains"/>
    <property type="match status" value="1"/>
</dbReference>
<keyword evidence="3" id="KW-0732">Signal</keyword>
<dbReference type="InterPro" id="IPR014756">
    <property type="entry name" value="Ig_E-set"/>
</dbReference>
<name>A0AAW0YDQ0_9TREE</name>
<feature type="chain" id="PRO_5043855738" description="Phosphatidylglycerol/phosphatidylinositol transfer protein" evidence="3">
    <location>
        <begin position="20"/>
        <end position="463"/>
    </location>
</feature>
<dbReference type="InterPro" id="IPR003172">
    <property type="entry name" value="ML_dom"/>
</dbReference>
<comment type="caution">
    <text evidence="5">The sequence shown here is derived from an EMBL/GenBank/DDBJ whole genome shotgun (WGS) entry which is preliminary data.</text>
</comment>
<dbReference type="RefSeq" id="XP_066799432.1">
    <property type="nucleotide sequence ID" value="XM_066950217.1"/>
</dbReference>
<evidence type="ECO:0000256" key="2">
    <source>
        <dbReference type="SAM" id="MobiDB-lite"/>
    </source>
</evidence>
<organism evidence="5 6">
    <name type="scientific">Kwoniella newhampshirensis</name>
    <dbReference type="NCBI Taxonomy" id="1651941"/>
    <lineage>
        <taxon>Eukaryota</taxon>
        <taxon>Fungi</taxon>
        <taxon>Dikarya</taxon>
        <taxon>Basidiomycota</taxon>
        <taxon>Agaricomycotina</taxon>
        <taxon>Tremellomycetes</taxon>
        <taxon>Tremellales</taxon>
        <taxon>Cryptococcaceae</taxon>
        <taxon>Kwoniella</taxon>
    </lineage>
</organism>
<evidence type="ECO:0000313" key="5">
    <source>
        <dbReference type="EMBL" id="KAK8843484.1"/>
    </source>
</evidence>
<keyword evidence="6" id="KW-1185">Reference proteome</keyword>
<dbReference type="EMBL" id="JBCAWK010000015">
    <property type="protein sequence ID" value="KAK8843484.1"/>
    <property type="molecule type" value="Genomic_DNA"/>
</dbReference>
<feature type="region of interest" description="Disordered" evidence="2">
    <location>
        <begin position="125"/>
        <end position="154"/>
    </location>
</feature>
<accession>A0AAW0YDQ0</accession>
<feature type="signal peptide" evidence="3">
    <location>
        <begin position="1"/>
        <end position="19"/>
    </location>
</feature>
<dbReference type="GeneID" id="92184401"/>
<dbReference type="AlphaFoldDB" id="A0AAW0YDQ0"/>
<dbReference type="KEGG" id="kne:92184401"/>
<dbReference type="Gene3D" id="2.60.40.770">
    <property type="match status" value="1"/>
</dbReference>